<sequence length="268" mass="29713">MKNNPIGVFDSGIGGLTVLKEIMDVLPNEDIVYFGDTARVPYGPRSKETVTKYTFQCINFLLTKNIKAIVIACNTATARSLDKAKEKYDIPIIGVVEAGAKTAASITKNKKIGVIGTEGTINSRAYEVEIEKIDPKISIIGKSCPLFVPIVEEGWADTDIAYMAATRYLQDLKNENIDALVLGCTHYPLLTNTVAKVMGNSVTLVNPARETAKDLKNVLMKEGLLREENKTPKYEYYVSDGPDKFKQIGENFLKKTIDNINLVEIHRY</sequence>
<dbReference type="Proteomes" id="UP000092605">
    <property type="component" value="Unassembled WGS sequence"/>
</dbReference>
<dbReference type="EMBL" id="FRBG01000022">
    <property type="protein sequence ID" value="SHL30680.1"/>
    <property type="molecule type" value="Genomic_DNA"/>
</dbReference>
<comment type="catalytic activity">
    <reaction evidence="1 8">
        <text>L-glutamate = D-glutamate</text>
        <dbReference type="Rhea" id="RHEA:12813"/>
        <dbReference type="ChEBI" id="CHEBI:29985"/>
        <dbReference type="ChEBI" id="CHEBI:29986"/>
        <dbReference type="EC" id="5.1.1.3"/>
    </reaction>
</comment>
<dbReference type="Gene3D" id="3.40.50.1860">
    <property type="match status" value="2"/>
</dbReference>
<feature type="active site" description="Proton donor/acceptor" evidence="8">
    <location>
        <position position="184"/>
    </location>
</feature>
<keyword evidence="6 8" id="KW-0961">Cell wall biogenesis/degradation</keyword>
<dbReference type="AlphaFoldDB" id="A0A150FMV9"/>
<reference evidence="10 12" key="2">
    <citation type="submission" date="2016-11" db="EMBL/GenBank/DDBJ databases">
        <authorList>
            <person name="Varghese N."/>
            <person name="Submissions S."/>
        </authorList>
    </citation>
    <scope>NUCLEOTIDE SEQUENCE [LARGE SCALE GENOMIC DNA]</scope>
    <source>
        <strain evidence="10 12">DSM 7308</strain>
    </source>
</reference>
<dbReference type="GO" id="GO:0071555">
    <property type="term" value="P:cell wall organization"/>
    <property type="evidence" value="ECO:0007669"/>
    <property type="project" value="UniProtKB-KW"/>
</dbReference>
<name>A0A150FMV9_CLOPD</name>
<dbReference type="FunFam" id="3.40.50.1860:FF:000002">
    <property type="entry name" value="Glutamate racemase"/>
    <property type="match status" value="1"/>
</dbReference>
<protein>
    <recommendedName>
        <fullName evidence="7 8">Glutamate racemase</fullName>
        <ecNumber evidence="2 8">5.1.1.3</ecNumber>
    </recommendedName>
</protein>
<dbReference type="PROSITE" id="PS00924">
    <property type="entry name" value="ASP_GLU_RACEMASE_2"/>
    <property type="match status" value="1"/>
</dbReference>
<reference evidence="9 11" key="1">
    <citation type="submission" date="2016-02" db="EMBL/GenBank/DDBJ databases">
        <title>Draft genome sequence for Clostridium paradoxum JW-YL-7.</title>
        <authorList>
            <person name="Utturkar S.M."/>
            <person name="Lancaster A."/>
            <person name="Poole F.L."/>
            <person name="Adams M.W."/>
            <person name="Brown S.D."/>
        </authorList>
    </citation>
    <scope>NUCLEOTIDE SEQUENCE [LARGE SCALE GENOMIC DNA]</scope>
    <source>
        <strain evidence="9 11">JW-YL-7</strain>
    </source>
</reference>
<dbReference type="PROSITE" id="PS00923">
    <property type="entry name" value="ASP_GLU_RACEMASE_1"/>
    <property type="match status" value="1"/>
</dbReference>
<dbReference type="OrthoDB" id="9801055at2"/>
<keyword evidence="3 8" id="KW-0133">Cell shape</keyword>
<dbReference type="GO" id="GO:0009252">
    <property type="term" value="P:peptidoglycan biosynthetic process"/>
    <property type="evidence" value="ECO:0007669"/>
    <property type="project" value="UniProtKB-UniRule"/>
</dbReference>
<comment type="function">
    <text evidence="8">Provides the (R)-glutamate required for cell wall biosynthesis.</text>
</comment>
<feature type="binding site" evidence="8">
    <location>
        <begin position="185"/>
        <end position="186"/>
    </location>
    <ligand>
        <name>substrate</name>
    </ligand>
</feature>
<evidence type="ECO:0000256" key="8">
    <source>
        <dbReference type="HAMAP-Rule" id="MF_00258"/>
    </source>
</evidence>
<dbReference type="RefSeq" id="WP_066072594.1">
    <property type="nucleotide sequence ID" value="NZ_FRBG01000022.1"/>
</dbReference>
<dbReference type="EC" id="5.1.1.3" evidence="2 8"/>
<feature type="binding site" evidence="8">
    <location>
        <begin position="74"/>
        <end position="75"/>
    </location>
    <ligand>
        <name>substrate</name>
    </ligand>
</feature>
<dbReference type="HAMAP" id="MF_00258">
    <property type="entry name" value="Glu_racemase"/>
    <property type="match status" value="1"/>
</dbReference>
<evidence type="ECO:0000313" key="12">
    <source>
        <dbReference type="Proteomes" id="UP000323392"/>
    </source>
</evidence>
<evidence type="ECO:0000256" key="1">
    <source>
        <dbReference type="ARBA" id="ARBA00001602"/>
    </source>
</evidence>
<evidence type="ECO:0000313" key="9">
    <source>
        <dbReference type="EMBL" id="KXZ38898.1"/>
    </source>
</evidence>
<feature type="active site" description="Proton donor/acceptor" evidence="8">
    <location>
        <position position="73"/>
    </location>
</feature>
<evidence type="ECO:0000256" key="6">
    <source>
        <dbReference type="ARBA" id="ARBA00023316"/>
    </source>
</evidence>
<dbReference type="EMBL" id="LSFY01000003">
    <property type="protein sequence ID" value="KXZ38898.1"/>
    <property type="molecule type" value="Genomic_DNA"/>
</dbReference>
<gene>
    <name evidence="8" type="primary">murI</name>
    <name evidence="9" type="ORF">JWYL7_1920</name>
    <name evidence="10" type="ORF">SAMN05661008_01843</name>
</gene>
<keyword evidence="12" id="KW-1185">Reference proteome</keyword>
<dbReference type="PANTHER" id="PTHR21198:SF2">
    <property type="entry name" value="GLUTAMATE RACEMASE"/>
    <property type="match status" value="1"/>
</dbReference>
<dbReference type="GO" id="GO:0008360">
    <property type="term" value="P:regulation of cell shape"/>
    <property type="evidence" value="ECO:0007669"/>
    <property type="project" value="UniProtKB-KW"/>
</dbReference>
<comment type="caution">
    <text evidence="9">The sequence shown here is derived from an EMBL/GenBank/DDBJ whole genome shotgun (WGS) entry which is preliminary data.</text>
</comment>
<keyword evidence="5 8" id="KW-0413">Isomerase</keyword>
<evidence type="ECO:0000256" key="3">
    <source>
        <dbReference type="ARBA" id="ARBA00022960"/>
    </source>
</evidence>
<comment type="pathway">
    <text evidence="8">Cell wall biogenesis; peptidoglycan biosynthesis.</text>
</comment>
<dbReference type="InterPro" id="IPR033134">
    <property type="entry name" value="Asp/Glu_racemase_AS_2"/>
</dbReference>
<comment type="similarity">
    <text evidence="8">Belongs to the aspartate/glutamate racemases family.</text>
</comment>
<dbReference type="Proteomes" id="UP000323392">
    <property type="component" value="Unassembled WGS sequence"/>
</dbReference>
<evidence type="ECO:0000256" key="7">
    <source>
        <dbReference type="ARBA" id="ARBA00070053"/>
    </source>
</evidence>
<dbReference type="SUPFAM" id="SSF53681">
    <property type="entry name" value="Aspartate/glutamate racemase"/>
    <property type="match status" value="2"/>
</dbReference>
<feature type="binding site" evidence="8">
    <location>
        <begin position="10"/>
        <end position="11"/>
    </location>
    <ligand>
        <name>substrate</name>
    </ligand>
</feature>
<evidence type="ECO:0000256" key="2">
    <source>
        <dbReference type="ARBA" id="ARBA00013090"/>
    </source>
</evidence>
<keyword evidence="4 8" id="KW-0573">Peptidoglycan synthesis</keyword>
<dbReference type="GO" id="GO:0008881">
    <property type="term" value="F:glutamate racemase activity"/>
    <property type="evidence" value="ECO:0007669"/>
    <property type="project" value="UniProtKB-UniRule"/>
</dbReference>
<evidence type="ECO:0000256" key="5">
    <source>
        <dbReference type="ARBA" id="ARBA00023235"/>
    </source>
</evidence>
<evidence type="ECO:0000313" key="10">
    <source>
        <dbReference type="EMBL" id="SHL30680.1"/>
    </source>
</evidence>
<feature type="binding site" evidence="8">
    <location>
        <begin position="42"/>
        <end position="43"/>
    </location>
    <ligand>
        <name>substrate</name>
    </ligand>
</feature>
<organism evidence="9 11">
    <name type="scientific">Alkalithermobacter thermoalcaliphilus JW-YL-7 = DSM 7308</name>
    <dbReference type="NCBI Taxonomy" id="1121328"/>
    <lineage>
        <taxon>Bacteria</taxon>
        <taxon>Bacillati</taxon>
        <taxon>Bacillota</taxon>
        <taxon>Clostridia</taxon>
        <taxon>Peptostreptococcales</taxon>
        <taxon>Tepidibacteraceae</taxon>
        <taxon>Alkalithermobacter</taxon>
    </lineage>
</organism>
<dbReference type="Pfam" id="PF01177">
    <property type="entry name" value="Asp_Glu_race"/>
    <property type="match status" value="1"/>
</dbReference>
<evidence type="ECO:0000256" key="4">
    <source>
        <dbReference type="ARBA" id="ARBA00022984"/>
    </source>
</evidence>
<dbReference type="InterPro" id="IPR004391">
    <property type="entry name" value="Glu_race"/>
</dbReference>
<dbReference type="NCBIfam" id="TIGR00067">
    <property type="entry name" value="glut_race"/>
    <property type="match status" value="1"/>
</dbReference>
<evidence type="ECO:0000313" key="11">
    <source>
        <dbReference type="Proteomes" id="UP000092605"/>
    </source>
</evidence>
<dbReference type="InterPro" id="IPR001920">
    <property type="entry name" value="Asp/Glu_race"/>
</dbReference>
<dbReference type="UniPathway" id="UPA00219"/>
<dbReference type="PANTHER" id="PTHR21198">
    <property type="entry name" value="GLUTAMATE RACEMASE"/>
    <property type="match status" value="1"/>
</dbReference>
<dbReference type="PATRIC" id="fig|1121328.3.peg.1933"/>
<accession>A0A150FMV9</accession>
<dbReference type="InterPro" id="IPR015942">
    <property type="entry name" value="Asp/Glu/hydantoin_racemase"/>
</dbReference>
<dbReference type="STRING" id="1121328.JWYL7_1920"/>
<dbReference type="InterPro" id="IPR018187">
    <property type="entry name" value="Asp/Glu_racemase_AS_1"/>
</dbReference>
<proteinExistence type="inferred from homology"/>